<dbReference type="InParanoid" id="A0A162U8X2"/>
<protein>
    <submittedName>
        <fullName evidence="2">Uncharacterized protein</fullName>
    </submittedName>
</protein>
<gene>
    <name evidence="2" type="ORF">PHYBLDRAFT_168680</name>
</gene>
<feature type="transmembrane region" description="Helical" evidence="1">
    <location>
        <begin position="21"/>
        <end position="41"/>
    </location>
</feature>
<dbReference type="EMBL" id="KV440981">
    <property type="protein sequence ID" value="OAD73323.1"/>
    <property type="molecule type" value="Genomic_DNA"/>
</dbReference>
<dbReference type="VEuPathDB" id="FungiDB:PHYBLDRAFT_168680"/>
<dbReference type="GeneID" id="28996823"/>
<sequence length="114" mass="12531">MINTKQTILMWSKIDQTHLKYGSGNAIFLLGTIAVAVAVAFGSVLELGIISIWISGQFNFFSAYLISIRNIYQVETKYCETIGCEDTPIITLLIGSIGAQNLLCEQNSQYEAST</sequence>
<keyword evidence="1" id="KW-1133">Transmembrane helix</keyword>
<proteinExistence type="predicted"/>
<dbReference type="RefSeq" id="XP_018291363.1">
    <property type="nucleotide sequence ID" value="XM_018435917.1"/>
</dbReference>
<evidence type="ECO:0000313" key="3">
    <source>
        <dbReference type="Proteomes" id="UP000077315"/>
    </source>
</evidence>
<keyword evidence="1" id="KW-0472">Membrane</keyword>
<reference evidence="3" key="1">
    <citation type="submission" date="2015-06" db="EMBL/GenBank/DDBJ databases">
        <title>Expansion of signal transduction pathways in fungi by whole-genome duplication.</title>
        <authorList>
            <consortium name="DOE Joint Genome Institute"/>
            <person name="Corrochano L.M."/>
            <person name="Kuo A."/>
            <person name="Marcet-Houben M."/>
            <person name="Polaino S."/>
            <person name="Salamov A."/>
            <person name="Villalobos J.M."/>
            <person name="Alvarez M.I."/>
            <person name="Avalos J."/>
            <person name="Benito E.P."/>
            <person name="Benoit I."/>
            <person name="Burger G."/>
            <person name="Camino L.P."/>
            <person name="Canovas D."/>
            <person name="Cerda-Olmedo E."/>
            <person name="Cheng J.-F."/>
            <person name="Dominguez A."/>
            <person name="Elias M."/>
            <person name="Eslava A.P."/>
            <person name="Glaser F."/>
            <person name="Grimwood J."/>
            <person name="Gutierrez G."/>
            <person name="Heitman J."/>
            <person name="Henrissat B."/>
            <person name="Iturriaga E.A."/>
            <person name="Lang B.F."/>
            <person name="Lavin J.L."/>
            <person name="Lee S."/>
            <person name="Li W."/>
            <person name="Lindquist E."/>
            <person name="Lopez-Garcia S."/>
            <person name="Luque E.M."/>
            <person name="Marcos A.T."/>
            <person name="Martin J."/>
            <person name="McCluskey K."/>
            <person name="Medina H.R."/>
            <person name="Miralles-Duran A."/>
            <person name="Miyazaki A."/>
            <person name="Munoz-Torres E."/>
            <person name="Oguiza J.A."/>
            <person name="Ohm R."/>
            <person name="Olmedo M."/>
            <person name="Orejas M."/>
            <person name="Ortiz-Castellanos L."/>
            <person name="Pisabarro A.G."/>
            <person name="Rodriguez-Romero J."/>
            <person name="Ruiz-Herrera J."/>
            <person name="Ruiz-Vazquez R."/>
            <person name="Sanz C."/>
            <person name="Schackwitz W."/>
            <person name="Schmutz J."/>
            <person name="Shahriari M."/>
            <person name="Shelest E."/>
            <person name="Silva-Franco F."/>
            <person name="Soanes D."/>
            <person name="Syed K."/>
            <person name="Tagua V.G."/>
            <person name="Talbot N.J."/>
            <person name="Thon M."/>
            <person name="De vries R.P."/>
            <person name="Wiebenga A."/>
            <person name="Yadav J.S."/>
            <person name="Braun E.L."/>
            <person name="Baker S."/>
            <person name="Garre V."/>
            <person name="Horwitz B."/>
            <person name="Torres-Martinez S."/>
            <person name="Idnurm A."/>
            <person name="Herrera-Estrella A."/>
            <person name="Gabaldon T."/>
            <person name="Grigoriev I.V."/>
        </authorList>
    </citation>
    <scope>NUCLEOTIDE SEQUENCE [LARGE SCALE GENOMIC DNA]</scope>
    <source>
        <strain evidence="3">NRRL 1555(-)</strain>
    </source>
</reference>
<evidence type="ECO:0000313" key="2">
    <source>
        <dbReference type="EMBL" id="OAD73323.1"/>
    </source>
</evidence>
<keyword evidence="3" id="KW-1185">Reference proteome</keyword>
<name>A0A162U8X2_PHYB8</name>
<organism evidence="2 3">
    <name type="scientific">Phycomyces blakesleeanus (strain ATCC 8743b / DSM 1359 / FGSC 10004 / NBRC 33097 / NRRL 1555)</name>
    <dbReference type="NCBI Taxonomy" id="763407"/>
    <lineage>
        <taxon>Eukaryota</taxon>
        <taxon>Fungi</taxon>
        <taxon>Fungi incertae sedis</taxon>
        <taxon>Mucoromycota</taxon>
        <taxon>Mucoromycotina</taxon>
        <taxon>Mucoromycetes</taxon>
        <taxon>Mucorales</taxon>
        <taxon>Phycomycetaceae</taxon>
        <taxon>Phycomyces</taxon>
    </lineage>
</organism>
<evidence type="ECO:0000256" key="1">
    <source>
        <dbReference type="SAM" id="Phobius"/>
    </source>
</evidence>
<keyword evidence="1" id="KW-0812">Transmembrane</keyword>
<dbReference type="AlphaFoldDB" id="A0A162U8X2"/>
<dbReference type="Proteomes" id="UP000077315">
    <property type="component" value="Unassembled WGS sequence"/>
</dbReference>
<feature type="transmembrane region" description="Helical" evidence="1">
    <location>
        <begin position="47"/>
        <end position="67"/>
    </location>
</feature>
<accession>A0A162U8X2</accession>